<dbReference type="Gene3D" id="3.40.50.720">
    <property type="entry name" value="NAD(P)-binding Rossmann-like Domain"/>
    <property type="match status" value="1"/>
</dbReference>
<evidence type="ECO:0000256" key="2">
    <source>
        <dbReference type="ARBA" id="ARBA00023002"/>
    </source>
</evidence>
<dbReference type="Pfam" id="PF13561">
    <property type="entry name" value="adh_short_C2"/>
    <property type="match status" value="1"/>
</dbReference>
<dbReference type="PANTHER" id="PTHR43639">
    <property type="entry name" value="OXIDOREDUCTASE, SHORT-CHAIN DEHYDROGENASE/REDUCTASE FAMILY (AFU_ORTHOLOGUE AFUA_5G02870)"/>
    <property type="match status" value="1"/>
</dbReference>
<dbReference type="Proteomes" id="UP000234331">
    <property type="component" value="Unassembled WGS sequence"/>
</dbReference>
<evidence type="ECO:0000313" key="3">
    <source>
        <dbReference type="EMBL" id="SNQ48472.1"/>
    </source>
</evidence>
<comment type="similarity">
    <text evidence="1">Belongs to the short-chain dehydrogenases/reductases (SDR) family.</text>
</comment>
<gene>
    <name evidence="3" type="primary">bdcA</name>
    <name evidence="3" type="ORF">FRACA_250047</name>
</gene>
<dbReference type="AlphaFoldDB" id="A0A2I2KS40"/>
<dbReference type="PANTHER" id="PTHR43639:SF1">
    <property type="entry name" value="SHORT-CHAIN DEHYDROGENASE_REDUCTASE FAMILY PROTEIN"/>
    <property type="match status" value="1"/>
</dbReference>
<name>A0A2I2KS40_9ACTN</name>
<dbReference type="PRINTS" id="PR00080">
    <property type="entry name" value="SDRFAMILY"/>
</dbReference>
<dbReference type="SUPFAM" id="SSF51735">
    <property type="entry name" value="NAD(P)-binding Rossmann-fold domains"/>
    <property type="match status" value="1"/>
</dbReference>
<dbReference type="PRINTS" id="PR00081">
    <property type="entry name" value="GDHRDH"/>
</dbReference>
<dbReference type="InterPro" id="IPR002347">
    <property type="entry name" value="SDR_fam"/>
</dbReference>
<dbReference type="FunFam" id="3.40.50.720:FF:000084">
    <property type="entry name" value="Short-chain dehydrogenase reductase"/>
    <property type="match status" value="1"/>
</dbReference>
<organism evidence="3 4">
    <name type="scientific">Frankia canadensis</name>
    <dbReference type="NCBI Taxonomy" id="1836972"/>
    <lineage>
        <taxon>Bacteria</taxon>
        <taxon>Bacillati</taxon>
        <taxon>Actinomycetota</taxon>
        <taxon>Actinomycetes</taxon>
        <taxon>Frankiales</taxon>
        <taxon>Frankiaceae</taxon>
        <taxon>Frankia</taxon>
    </lineage>
</organism>
<protein>
    <submittedName>
        <fullName evidence="3">Cyclic-di-GMP-binding biofilm dispersal mediator protein</fullName>
    </submittedName>
</protein>
<keyword evidence="4" id="KW-1185">Reference proteome</keyword>
<dbReference type="InterPro" id="IPR036291">
    <property type="entry name" value="NAD(P)-bd_dom_sf"/>
</dbReference>
<sequence length="236" mass="23961">MTGGSRGIGAAIAARLAADGAAVALTYLRAADQAKEVVDRIGTAGGRGLAIQADGGDRTAPASTVERTVAEFGRLDILVNNAGIFPTGPIRDVTFDEFERTFALHVGAAFFAARSAAAHMGEGGRIVNIGTCLVDRIPAGGLTLYSASKSALVGLTKGLAREFGGRGITVNLVHPGPVDTEMNPADGPRAEGNRALTALGRYGTGEDVAATVAHLVGEGGRWITGAQFAVDGGYTV</sequence>
<keyword evidence="2" id="KW-0560">Oxidoreductase</keyword>
<accession>A0A2I2KS40</accession>
<evidence type="ECO:0000313" key="4">
    <source>
        <dbReference type="Proteomes" id="UP000234331"/>
    </source>
</evidence>
<proteinExistence type="inferred from homology"/>
<reference evidence="3 4" key="1">
    <citation type="submission" date="2017-06" db="EMBL/GenBank/DDBJ databases">
        <authorList>
            <person name="Kim H.J."/>
            <person name="Triplett B.A."/>
        </authorList>
    </citation>
    <scope>NUCLEOTIDE SEQUENCE [LARGE SCALE GENOMIC DNA]</scope>
    <source>
        <strain evidence="3">FRACA_ARgP5</strain>
    </source>
</reference>
<evidence type="ECO:0000256" key="1">
    <source>
        <dbReference type="ARBA" id="ARBA00006484"/>
    </source>
</evidence>
<dbReference type="GO" id="GO:0016491">
    <property type="term" value="F:oxidoreductase activity"/>
    <property type="evidence" value="ECO:0007669"/>
    <property type="project" value="UniProtKB-KW"/>
</dbReference>
<dbReference type="EMBL" id="FZMO01000168">
    <property type="protein sequence ID" value="SNQ48472.1"/>
    <property type="molecule type" value="Genomic_DNA"/>
</dbReference>